<dbReference type="GeneID" id="113457843"/>
<evidence type="ECO:0000313" key="2">
    <source>
        <dbReference type="Proteomes" id="UP000694915"/>
    </source>
</evidence>
<name>A0ABM1UM74_MICOH</name>
<sequence length="220" mass="23636">MLLCWGAEPEDRGHPLPSGAVSETWSLKLPSPTYHTLNLDRAVPSDPSSGRKEKAGSRERSSRGRRRGQTKNRRGGRRACPGVQGAPSPAVGTHLGRLRQPPGPHTRDWPGDGRALSRTPGAAAAAAPGLATRIRTLQQLIVTSQRGPPARVSGRGAAANRRRRMFFPRPSAVRQRVAEARDLRPEPRAEWSYKGAPARVGELVGLTGNLARGGLGKKLL</sequence>
<keyword evidence="2" id="KW-1185">Reference proteome</keyword>
<dbReference type="Proteomes" id="UP000694915">
    <property type="component" value="Linkage group LG8"/>
</dbReference>
<evidence type="ECO:0000313" key="3">
    <source>
        <dbReference type="RefSeq" id="XP_026643086.1"/>
    </source>
</evidence>
<feature type="compositionally biased region" description="Basic and acidic residues" evidence="1">
    <location>
        <begin position="49"/>
        <end position="62"/>
    </location>
</feature>
<organism evidence="2 3">
    <name type="scientific">Microtus ochrogaster</name>
    <name type="common">Prairie vole</name>
    <dbReference type="NCBI Taxonomy" id="79684"/>
    <lineage>
        <taxon>Eukaryota</taxon>
        <taxon>Metazoa</taxon>
        <taxon>Chordata</taxon>
        <taxon>Craniata</taxon>
        <taxon>Vertebrata</taxon>
        <taxon>Euteleostomi</taxon>
        <taxon>Mammalia</taxon>
        <taxon>Eutheria</taxon>
        <taxon>Euarchontoglires</taxon>
        <taxon>Glires</taxon>
        <taxon>Rodentia</taxon>
        <taxon>Myomorpha</taxon>
        <taxon>Muroidea</taxon>
        <taxon>Cricetidae</taxon>
        <taxon>Arvicolinae</taxon>
        <taxon>Microtus</taxon>
    </lineage>
</organism>
<protein>
    <submittedName>
        <fullName evidence="3">Uncharacterized protein LOC113457843</fullName>
    </submittedName>
</protein>
<feature type="compositionally biased region" description="Basic residues" evidence="1">
    <location>
        <begin position="63"/>
        <end position="77"/>
    </location>
</feature>
<proteinExistence type="predicted"/>
<accession>A0ABM1UM74</accession>
<dbReference type="RefSeq" id="XP_026643086.1">
    <property type="nucleotide sequence ID" value="XM_026787285.1"/>
</dbReference>
<evidence type="ECO:0000256" key="1">
    <source>
        <dbReference type="SAM" id="MobiDB-lite"/>
    </source>
</evidence>
<reference evidence="3" key="1">
    <citation type="submission" date="2025-08" db="UniProtKB">
        <authorList>
            <consortium name="RefSeq"/>
        </authorList>
    </citation>
    <scope>IDENTIFICATION</scope>
</reference>
<feature type="region of interest" description="Disordered" evidence="1">
    <location>
        <begin position="1"/>
        <end position="122"/>
    </location>
</feature>
<gene>
    <name evidence="3" type="primary">LOC113457843</name>
</gene>